<dbReference type="Proteomes" id="UP000314985">
    <property type="component" value="Chromosome 12"/>
</dbReference>
<sequence>MSNKGWWAPPEGEDSVSEKLLKTRESPLVPVGAVYTMYRDYCKRAAQDAGEK</sequence>
<organism evidence="2 3">
    <name type="scientific">Sus scrofa</name>
    <name type="common">Pig</name>
    <dbReference type="NCBI Taxonomy" id="9823"/>
    <lineage>
        <taxon>Eukaryota</taxon>
        <taxon>Metazoa</taxon>
        <taxon>Chordata</taxon>
        <taxon>Craniata</taxon>
        <taxon>Vertebrata</taxon>
        <taxon>Euteleostomi</taxon>
        <taxon>Mammalia</taxon>
        <taxon>Eutheria</taxon>
        <taxon>Laurasiatheria</taxon>
        <taxon>Artiodactyla</taxon>
        <taxon>Suina</taxon>
        <taxon>Suidae</taxon>
        <taxon>Sus</taxon>
    </lineage>
</organism>
<evidence type="ECO:0008006" key="4">
    <source>
        <dbReference type="Google" id="ProtNLM"/>
    </source>
</evidence>
<feature type="region of interest" description="Disordered" evidence="1">
    <location>
        <begin position="1"/>
        <end position="20"/>
    </location>
</feature>
<evidence type="ECO:0000313" key="2">
    <source>
        <dbReference type="Ensembl" id="ENSSSCP00070015352.1"/>
    </source>
</evidence>
<proteinExistence type="predicted"/>
<dbReference type="AlphaFoldDB" id="A0A4X1TK32"/>
<reference evidence="2" key="2">
    <citation type="submission" date="2025-08" db="UniProtKB">
        <authorList>
            <consortium name="Ensembl"/>
        </authorList>
    </citation>
    <scope>IDENTIFICATION</scope>
</reference>
<dbReference type="Ensembl" id="ENSSSCT00070018477.1">
    <property type="protein sequence ID" value="ENSSSCP00070015352.1"/>
    <property type="gene ID" value="ENSSSCG00070009525.1"/>
</dbReference>
<accession>A0A4X1TK32</accession>
<evidence type="ECO:0000256" key="1">
    <source>
        <dbReference type="SAM" id="MobiDB-lite"/>
    </source>
</evidence>
<reference evidence="2 3" key="1">
    <citation type="submission" date="2017-08" db="EMBL/GenBank/DDBJ databases">
        <title>USMARCv1.0.</title>
        <authorList>
            <person name="Hannum G.I."/>
            <person name="Koren S."/>
            <person name="Schroeder S.G."/>
            <person name="Chin S.C."/>
            <person name="Nonneman D.J."/>
            <person name="Becker S.A."/>
            <person name="Rosen B.D."/>
            <person name="Bickhart D.M."/>
            <person name="Putnam N.H."/>
            <person name="Green R.E."/>
            <person name="Tuggle C.K."/>
            <person name="Liu H."/>
            <person name="Rohrer G.A."/>
            <person name="Warr A."/>
            <person name="Hall R."/>
            <person name="Kim K."/>
            <person name="Hume D.A."/>
            <person name="Talbot R."/>
            <person name="Chow W."/>
            <person name="Howe K."/>
            <person name="Schwartz A.S."/>
            <person name="Watson M."/>
            <person name="Archibald A.L."/>
            <person name="Phillippy A.M."/>
            <person name="Smith T.P.L."/>
        </authorList>
    </citation>
    <scope>NUCLEOTIDE SEQUENCE [LARGE SCALE GENOMIC DNA]</scope>
</reference>
<protein>
    <recommendedName>
        <fullName evidence="4">HIG1 hypoxia inducible domain family member 1B</fullName>
    </recommendedName>
</protein>
<evidence type="ECO:0000313" key="3">
    <source>
        <dbReference type="Proteomes" id="UP000314985"/>
    </source>
</evidence>
<name>A0A4X1TK32_PIG</name>